<dbReference type="EMBL" id="SNXX01000026">
    <property type="protein sequence ID" value="TDP89082.1"/>
    <property type="molecule type" value="Genomic_DNA"/>
</dbReference>
<dbReference type="InterPro" id="IPR029787">
    <property type="entry name" value="Nucleotide_cyclase"/>
</dbReference>
<feature type="domain" description="GGDEF" evidence="6">
    <location>
        <begin position="176"/>
        <end position="306"/>
    </location>
</feature>
<dbReference type="GO" id="GO:0005886">
    <property type="term" value="C:plasma membrane"/>
    <property type="evidence" value="ECO:0007669"/>
    <property type="project" value="TreeGrafter"/>
</dbReference>
<evidence type="ECO:0000256" key="2">
    <source>
        <dbReference type="ARBA" id="ARBA00024867"/>
    </source>
</evidence>
<name>A0A2T5RGA8_9FIRM</name>
<evidence type="ECO:0000313" key="7">
    <source>
        <dbReference type="EMBL" id="PTV93539.1"/>
    </source>
</evidence>
<feature type="modified residue" description="4-aspartylphosphate" evidence="3">
    <location>
        <position position="55"/>
    </location>
</feature>
<protein>
    <recommendedName>
        <fullName evidence="1">Stage 0 sporulation protein A homolog</fullName>
    </recommendedName>
</protein>
<dbReference type="CDD" id="cd01949">
    <property type="entry name" value="GGDEF"/>
    <property type="match status" value="1"/>
</dbReference>
<evidence type="ECO:0000259" key="5">
    <source>
        <dbReference type="PROSITE" id="PS50110"/>
    </source>
</evidence>
<comment type="caution">
    <text evidence="7">The sequence shown here is derived from an EMBL/GenBank/DDBJ whole genome shotgun (WGS) entry which is preliminary data.</text>
</comment>
<dbReference type="NCBIfam" id="TIGR00254">
    <property type="entry name" value="GGDEF"/>
    <property type="match status" value="1"/>
</dbReference>
<accession>A0A2T5RGA8</accession>
<dbReference type="OrthoDB" id="9804955at2"/>
<evidence type="ECO:0000256" key="4">
    <source>
        <dbReference type="SAM" id="Coils"/>
    </source>
</evidence>
<dbReference type="Pfam" id="PF00072">
    <property type="entry name" value="Response_reg"/>
    <property type="match status" value="1"/>
</dbReference>
<dbReference type="AlphaFoldDB" id="A0A2T5RGA8"/>
<evidence type="ECO:0000256" key="3">
    <source>
        <dbReference type="PROSITE-ProRule" id="PRU00169"/>
    </source>
</evidence>
<comment type="function">
    <text evidence="2">May play the central regulatory role in sporulation. It may be an element of the effector pathway responsible for the activation of sporulation genes in response to nutritional stress. Spo0A may act in concert with spo0H (a sigma factor) to control the expression of some genes that are critical to the sporulation process.</text>
</comment>
<dbReference type="SUPFAM" id="SSF52172">
    <property type="entry name" value="CheY-like"/>
    <property type="match status" value="1"/>
</dbReference>
<dbReference type="PROSITE" id="PS50887">
    <property type="entry name" value="GGDEF"/>
    <property type="match status" value="1"/>
</dbReference>
<organism evidence="7 9">
    <name type="scientific">Halanaerobium saccharolyticum</name>
    <dbReference type="NCBI Taxonomy" id="43595"/>
    <lineage>
        <taxon>Bacteria</taxon>
        <taxon>Bacillati</taxon>
        <taxon>Bacillota</taxon>
        <taxon>Clostridia</taxon>
        <taxon>Halanaerobiales</taxon>
        <taxon>Halanaerobiaceae</taxon>
        <taxon>Halanaerobium</taxon>
    </lineage>
</organism>
<sequence length="308" mass="35465">MNQEKTILIVDDSKLNIRVLSDILKEKDYRIALARSGKMALEFVEMKKPDLILLDIMMPEIDGFEVCARLKSDPETRNIPIIFISGLDKSEDIVRGFKAGAVDYIVKPFQKEVVLARVNTHLKLNETQRKLKRKNEELKELLNEVEYLSFHDEMTGLYNRRYFENELDRLASSRRLPLTLLVADMDNLKVVNDNYGHKKGDNYIKAAADILKKSARQEDIVARIGGDEFAIVLPETGFKAADKIYRRIKENLSSYNQQQEPVEPLAISLGFAVKTQKEQSLDQIFKLADKMMYNDKGKSIYSKLELEQ</sequence>
<reference evidence="7 9" key="1">
    <citation type="submission" date="2018-04" db="EMBL/GenBank/DDBJ databases">
        <title>Subsurface microbial communities from deep shales in Ohio and West Virginia, USA.</title>
        <authorList>
            <person name="Wrighton K."/>
        </authorList>
    </citation>
    <scope>NUCLEOTIDE SEQUENCE [LARGE SCALE GENOMIC DNA]</scope>
    <source>
        <strain evidence="8 10">MSL 7</strain>
        <strain evidence="7 9">WC1</strain>
    </source>
</reference>
<proteinExistence type="predicted"/>
<dbReference type="InterPro" id="IPR000160">
    <property type="entry name" value="GGDEF_dom"/>
</dbReference>
<dbReference type="Proteomes" id="UP000244089">
    <property type="component" value="Unassembled WGS sequence"/>
</dbReference>
<dbReference type="Pfam" id="PF00990">
    <property type="entry name" value="GGDEF"/>
    <property type="match status" value="1"/>
</dbReference>
<evidence type="ECO:0000313" key="8">
    <source>
        <dbReference type="EMBL" id="TDP89082.1"/>
    </source>
</evidence>
<dbReference type="GO" id="GO:1902201">
    <property type="term" value="P:negative regulation of bacterial-type flagellum-dependent cell motility"/>
    <property type="evidence" value="ECO:0007669"/>
    <property type="project" value="TreeGrafter"/>
</dbReference>
<feature type="domain" description="Response regulatory" evidence="5">
    <location>
        <begin position="6"/>
        <end position="122"/>
    </location>
</feature>
<dbReference type="Gene3D" id="3.40.50.2300">
    <property type="match status" value="1"/>
</dbReference>
<dbReference type="InterPro" id="IPR050469">
    <property type="entry name" value="Diguanylate_Cyclase"/>
</dbReference>
<dbReference type="EMBL" id="QAXS01000039">
    <property type="protein sequence ID" value="PTV93539.1"/>
    <property type="molecule type" value="Genomic_DNA"/>
</dbReference>
<dbReference type="Proteomes" id="UP000295176">
    <property type="component" value="Unassembled WGS sequence"/>
</dbReference>
<dbReference type="CDD" id="cd19920">
    <property type="entry name" value="REC_PA4781-like"/>
    <property type="match status" value="1"/>
</dbReference>
<dbReference type="PROSITE" id="PS50110">
    <property type="entry name" value="RESPONSE_REGULATORY"/>
    <property type="match status" value="1"/>
</dbReference>
<dbReference type="InterPro" id="IPR001789">
    <property type="entry name" value="Sig_transdc_resp-reg_receiver"/>
</dbReference>
<dbReference type="GO" id="GO:0000160">
    <property type="term" value="P:phosphorelay signal transduction system"/>
    <property type="evidence" value="ECO:0007669"/>
    <property type="project" value="InterPro"/>
</dbReference>
<gene>
    <name evidence="8" type="ORF">C7957_1262</name>
    <name evidence="7" type="ORF">C8C76_13912</name>
</gene>
<evidence type="ECO:0000313" key="9">
    <source>
        <dbReference type="Proteomes" id="UP000244089"/>
    </source>
</evidence>
<dbReference type="Gene3D" id="3.30.70.270">
    <property type="match status" value="1"/>
</dbReference>
<dbReference type="SUPFAM" id="SSF55073">
    <property type="entry name" value="Nucleotide cyclase"/>
    <property type="match status" value="1"/>
</dbReference>
<dbReference type="GO" id="GO:0043709">
    <property type="term" value="P:cell adhesion involved in single-species biofilm formation"/>
    <property type="evidence" value="ECO:0007669"/>
    <property type="project" value="TreeGrafter"/>
</dbReference>
<keyword evidence="3" id="KW-0597">Phosphoprotein</keyword>
<dbReference type="PANTHER" id="PTHR45138">
    <property type="entry name" value="REGULATORY COMPONENTS OF SENSORY TRANSDUCTION SYSTEM"/>
    <property type="match status" value="1"/>
</dbReference>
<evidence type="ECO:0000313" key="10">
    <source>
        <dbReference type="Proteomes" id="UP000295176"/>
    </source>
</evidence>
<feature type="coiled-coil region" evidence="4">
    <location>
        <begin position="117"/>
        <end position="148"/>
    </location>
</feature>
<dbReference type="PANTHER" id="PTHR45138:SF9">
    <property type="entry name" value="DIGUANYLATE CYCLASE DGCM-RELATED"/>
    <property type="match status" value="1"/>
</dbReference>
<dbReference type="InterPro" id="IPR011006">
    <property type="entry name" value="CheY-like_superfamily"/>
</dbReference>
<dbReference type="GO" id="GO:0052621">
    <property type="term" value="F:diguanylate cyclase activity"/>
    <property type="evidence" value="ECO:0007669"/>
    <property type="project" value="TreeGrafter"/>
</dbReference>
<evidence type="ECO:0000256" key="1">
    <source>
        <dbReference type="ARBA" id="ARBA00018672"/>
    </source>
</evidence>
<keyword evidence="4" id="KW-0175">Coiled coil</keyword>
<dbReference type="RefSeq" id="WP_108142201.1">
    <property type="nucleotide sequence ID" value="NZ_QAXS01000039.1"/>
</dbReference>
<dbReference type="SMART" id="SM00267">
    <property type="entry name" value="GGDEF"/>
    <property type="match status" value="1"/>
</dbReference>
<dbReference type="SMART" id="SM00448">
    <property type="entry name" value="REC"/>
    <property type="match status" value="1"/>
</dbReference>
<evidence type="ECO:0000259" key="6">
    <source>
        <dbReference type="PROSITE" id="PS50887"/>
    </source>
</evidence>
<dbReference type="InterPro" id="IPR043128">
    <property type="entry name" value="Rev_trsase/Diguanyl_cyclase"/>
</dbReference>